<dbReference type="PROSITE" id="PS00108">
    <property type="entry name" value="PROTEIN_KINASE_ST"/>
    <property type="match status" value="1"/>
</dbReference>
<evidence type="ECO:0000256" key="3">
    <source>
        <dbReference type="ARBA" id="ARBA00022777"/>
    </source>
</evidence>
<dbReference type="PROSITE" id="PS00107">
    <property type="entry name" value="PROTEIN_KINASE_ATP"/>
    <property type="match status" value="1"/>
</dbReference>
<dbReference type="InterPro" id="IPR017441">
    <property type="entry name" value="Protein_kinase_ATP_BS"/>
</dbReference>
<dbReference type="GO" id="GO:0000422">
    <property type="term" value="P:autophagy of mitochondrion"/>
    <property type="evidence" value="ECO:0007669"/>
    <property type="project" value="TreeGrafter"/>
</dbReference>
<feature type="binding site" evidence="5">
    <location>
        <position position="43"/>
    </location>
    <ligand>
        <name>ATP</name>
        <dbReference type="ChEBI" id="CHEBI:30616"/>
    </ligand>
</feature>
<evidence type="ECO:0000256" key="6">
    <source>
        <dbReference type="SAM" id="MobiDB-lite"/>
    </source>
</evidence>
<dbReference type="OrthoDB" id="346907at2759"/>
<evidence type="ECO:0000256" key="2">
    <source>
        <dbReference type="ARBA" id="ARBA00022741"/>
    </source>
</evidence>
<evidence type="ECO:0000313" key="9">
    <source>
        <dbReference type="Proteomes" id="UP000274504"/>
    </source>
</evidence>
<dbReference type="PANTHER" id="PTHR24348:SF22">
    <property type="entry name" value="NON-SPECIFIC SERINE_THREONINE PROTEIN KINASE"/>
    <property type="match status" value="1"/>
</dbReference>
<keyword evidence="1" id="KW-0808">Transferase</keyword>
<keyword evidence="4 5" id="KW-0067">ATP-binding</keyword>
<dbReference type="PANTHER" id="PTHR24348">
    <property type="entry name" value="SERINE/THREONINE-PROTEIN KINASE UNC-51-RELATED"/>
    <property type="match status" value="1"/>
</dbReference>
<dbReference type="SMART" id="SM00220">
    <property type="entry name" value="S_TKc"/>
    <property type="match status" value="1"/>
</dbReference>
<sequence length="1042" mass="114934">MSSNYIRLGKFEYNPADILGSGAFAVVYKGRFRNDKSRKVAIKQMIKNQNVDKSKSLLSKEISVLADLNHEHIVRLYDHCVNESDVYLVMEFCNGGDLNDYLHRKKTLPEETIRHFLIQIGSAMDAMNRKAIVHRDLKPGNILLSYYGNYASVEDVPGPLITFKLADFGFARFLQYGIMAQTMCGSPMYMAPEVLMCQKYDARADIWSMGIIVYQCYVGKAPFIANSPEALKNIYLKTVDLKPKIPSGTSVNLRDLLLKMLVRKASDRIDFPSFLSHPFLTTKHISPSDLVPQTPATVPPLPCSVRRLRGGPLASGVPRISTSSNPSPFSHAGPRRTTTDHLTTHHRQTSANAIPGSSRGRCRSNIPDLMPTAAMGRGRLRHIGGASGTPKTGPLPPPPPPPPRSPLDDVNIGDDELLQEEDSSEASLTPTEDGDEFIEDGLGGSSFLGEMRRPQGFGVLDPCLAEVLQQPGPLASNIPGRYQPARTAQPLQPAMDKSLEGYVIVESDGMEALRNRSIRPSPQHPSQLPRRSDAISSGAYQNIYASPSVDDKSHIPRKFNPTTISNGKAASGFRSPAVEAHFGFDPKSSSRQIRVNAHSVGIKSPSNQSGIPTAKSHIHQVSSESSLRGKEEGQGGYRKPADTEEKTKTVQLRRSRTEPDASYTSFERAAQLLAGKLFGLSQFVPPSFYSARPRLSSACASMFSVLSAFVVVCVPNGFLFFLSRVVLVQVQAARKVNANAAATTGGNKIVDERLMEYFRHHIQEHNKEMETMTMVLELCELLTELAERRASALTDCTTTKVEGEGTVTPSPPPRASSPSGEADAQVPPTTKLKLVPEAERIVEQLVLYRRILYYLEYVFGQVKKAVEENRMQPTTTAKKRLQDCNALYHRCFIRLCQLRRLSRREDLLEPVGRHLSRITANRLIFNYALDQCFAAEMDDYIGELGLASLRVTARREALQRYRAAIILIHGLCQHATTEQDKSLLAECLRMVQNRHATLFTYVASGGLVGAVSCGQEGDTSEPFQQQPLMPSENPAAVGCVSR</sequence>
<feature type="compositionally biased region" description="Basic and acidic residues" evidence="6">
    <location>
        <begin position="627"/>
        <end position="648"/>
    </location>
</feature>
<feature type="compositionally biased region" description="Low complexity" evidence="6">
    <location>
        <begin position="797"/>
        <end position="808"/>
    </location>
</feature>
<dbReference type="GO" id="GO:0034045">
    <property type="term" value="C:phagophore assembly site membrane"/>
    <property type="evidence" value="ECO:0007669"/>
    <property type="project" value="TreeGrafter"/>
</dbReference>
<dbReference type="PROSITE" id="PS50011">
    <property type="entry name" value="PROTEIN_KINASE_DOM"/>
    <property type="match status" value="1"/>
</dbReference>
<evidence type="ECO:0000256" key="1">
    <source>
        <dbReference type="ARBA" id="ARBA00022679"/>
    </source>
</evidence>
<dbReference type="GO" id="GO:0034727">
    <property type="term" value="P:piecemeal microautophagy of the nucleus"/>
    <property type="evidence" value="ECO:0007669"/>
    <property type="project" value="TreeGrafter"/>
</dbReference>
<feature type="region of interest" description="Disordered" evidence="6">
    <location>
        <begin position="797"/>
        <end position="827"/>
    </location>
</feature>
<dbReference type="GO" id="GO:0005524">
    <property type="term" value="F:ATP binding"/>
    <property type="evidence" value="ECO:0007669"/>
    <property type="project" value="UniProtKB-UniRule"/>
</dbReference>
<dbReference type="GO" id="GO:0010506">
    <property type="term" value="P:regulation of autophagy"/>
    <property type="evidence" value="ECO:0007669"/>
    <property type="project" value="InterPro"/>
</dbReference>
<dbReference type="GO" id="GO:0042594">
    <property type="term" value="P:response to starvation"/>
    <property type="evidence" value="ECO:0007669"/>
    <property type="project" value="TreeGrafter"/>
</dbReference>
<feature type="domain" description="Protein kinase" evidence="7">
    <location>
        <begin position="13"/>
        <end position="280"/>
    </location>
</feature>
<dbReference type="InterPro" id="IPR045269">
    <property type="entry name" value="Atg1-like"/>
</dbReference>
<name>A0A0R3SVA5_HYMDI</name>
<organism evidence="10">
    <name type="scientific">Hymenolepis diminuta</name>
    <name type="common">Rat tapeworm</name>
    <dbReference type="NCBI Taxonomy" id="6216"/>
    <lineage>
        <taxon>Eukaryota</taxon>
        <taxon>Metazoa</taxon>
        <taxon>Spiralia</taxon>
        <taxon>Lophotrochozoa</taxon>
        <taxon>Platyhelminthes</taxon>
        <taxon>Cestoda</taxon>
        <taxon>Eucestoda</taxon>
        <taxon>Cyclophyllidea</taxon>
        <taxon>Hymenolepididae</taxon>
        <taxon>Hymenolepis</taxon>
    </lineage>
</organism>
<dbReference type="AlphaFoldDB" id="A0A0R3SVA5"/>
<dbReference type="SUPFAM" id="SSF56112">
    <property type="entry name" value="Protein kinase-like (PK-like)"/>
    <property type="match status" value="1"/>
</dbReference>
<evidence type="ECO:0000313" key="8">
    <source>
        <dbReference type="EMBL" id="VDL61861.1"/>
    </source>
</evidence>
<reference evidence="8 9" key="2">
    <citation type="submission" date="2018-11" db="EMBL/GenBank/DDBJ databases">
        <authorList>
            <consortium name="Pathogen Informatics"/>
        </authorList>
    </citation>
    <scope>NUCLEOTIDE SEQUENCE [LARGE SCALE GENOMIC DNA]</scope>
</reference>
<dbReference type="GO" id="GO:0005829">
    <property type="term" value="C:cytosol"/>
    <property type="evidence" value="ECO:0007669"/>
    <property type="project" value="TreeGrafter"/>
</dbReference>
<proteinExistence type="predicted"/>
<dbReference type="Gene3D" id="1.10.510.10">
    <property type="entry name" value="Transferase(Phosphotransferase) domain 1"/>
    <property type="match status" value="1"/>
</dbReference>
<evidence type="ECO:0000256" key="4">
    <source>
        <dbReference type="ARBA" id="ARBA00022840"/>
    </source>
</evidence>
<protein>
    <submittedName>
        <fullName evidence="10">Protein kinase domain-containing protein</fullName>
    </submittedName>
</protein>
<dbReference type="InterPro" id="IPR011009">
    <property type="entry name" value="Kinase-like_dom_sf"/>
</dbReference>
<feature type="region of interest" description="Disordered" evidence="6">
    <location>
        <begin position="599"/>
        <end position="658"/>
    </location>
</feature>
<dbReference type="GO" id="GO:0061709">
    <property type="term" value="P:reticulophagy"/>
    <property type="evidence" value="ECO:0007669"/>
    <property type="project" value="TreeGrafter"/>
</dbReference>
<gene>
    <name evidence="8" type="ORF">HDID_LOCUS9492</name>
</gene>
<dbReference type="STRING" id="6216.A0A0R3SVA5"/>
<dbReference type="Proteomes" id="UP000274504">
    <property type="component" value="Unassembled WGS sequence"/>
</dbReference>
<dbReference type="Pfam" id="PF00069">
    <property type="entry name" value="Pkinase"/>
    <property type="match status" value="1"/>
</dbReference>
<dbReference type="WBParaSite" id="HDID_0000949401-mRNA-1">
    <property type="protein sequence ID" value="HDID_0000949401-mRNA-1"/>
    <property type="gene ID" value="HDID_0000949401"/>
</dbReference>
<evidence type="ECO:0000259" key="7">
    <source>
        <dbReference type="PROSITE" id="PS50011"/>
    </source>
</evidence>
<evidence type="ECO:0000313" key="10">
    <source>
        <dbReference type="WBParaSite" id="HDID_0000949401-mRNA-1"/>
    </source>
</evidence>
<dbReference type="InterPro" id="IPR000719">
    <property type="entry name" value="Prot_kinase_dom"/>
</dbReference>
<keyword evidence="2 5" id="KW-0547">Nucleotide-binding</keyword>
<accession>A0A0R3SVA5</accession>
<dbReference type="GO" id="GO:0005776">
    <property type="term" value="C:autophagosome"/>
    <property type="evidence" value="ECO:0007669"/>
    <property type="project" value="TreeGrafter"/>
</dbReference>
<dbReference type="GO" id="GO:0000045">
    <property type="term" value="P:autophagosome assembly"/>
    <property type="evidence" value="ECO:0007669"/>
    <property type="project" value="TreeGrafter"/>
</dbReference>
<feature type="compositionally biased region" description="Acidic residues" evidence="6">
    <location>
        <begin position="411"/>
        <end position="424"/>
    </location>
</feature>
<feature type="region of interest" description="Disordered" evidence="6">
    <location>
        <begin position="312"/>
        <end position="445"/>
    </location>
</feature>
<dbReference type="InterPro" id="IPR008271">
    <property type="entry name" value="Ser/Thr_kinase_AS"/>
</dbReference>
<dbReference type="GO" id="GO:0004674">
    <property type="term" value="F:protein serine/threonine kinase activity"/>
    <property type="evidence" value="ECO:0007669"/>
    <property type="project" value="InterPro"/>
</dbReference>
<evidence type="ECO:0000256" key="5">
    <source>
        <dbReference type="PROSITE-ProRule" id="PRU10141"/>
    </source>
</evidence>
<dbReference type="FunFam" id="1.10.510.10:FF:000493">
    <property type="entry name" value="serine/threonine-protein kinase unc-51 isoform X2"/>
    <property type="match status" value="1"/>
</dbReference>
<dbReference type="EMBL" id="UYSG01011303">
    <property type="protein sequence ID" value="VDL61861.1"/>
    <property type="molecule type" value="Genomic_DNA"/>
</dbReference>
<keyword evidence="3" id="KW-0418">Kinase</keyword>
<feature type="compositionally biased region" description="Pro residues" evidence="6">
    <location>
        <begin position="393"/>
        <end position="405"/>
    </location>
</feature>
<reference evidence="10" key="1">
    <citation type="submission" date="2017-02" db="UniProtKB">
        <authorList>
            <consortium name="WormBaseParasite"/>
        </authorList>
    </citation>
    <scope>IDENTIFICATION</scope>
</reference>